<proteinExistence type="predicted"/>
<comment type="caution">
    <text evidence="2">The sequence shown here is derived from an EMBL/GenBank/DDBJ whole genome shotgun (WGS) entry which is preliminary data.</text>
</comment>
<feature type="compositionally biased region" description="Basic residues" evidence="1">
    <location>
        <begin position="187"/>
        <end position="203"/>
    </location>
</feature>
<dbReference type="RefSeq" id="WP_151166237.1">
    <property type="nucleotide sequence ID" value="NZ_WACR01000001.1"/>
</dbReference>
<gene>
    <name evidence="2" type="ORF">F3059_01880</name>
</gene>
<accession>A0A6N6MB83</accession>
<dbReference type="Proteomes" id="UP000435357">
    <property type="component" value="Unassembled WGS sequence"/>
</dbReference>
<evidence type="ECO:0000256" key="1">
    <source>
        <dbReference type="SAM" id="MobiDB-lite"/>
    </source>
</evidence>
<reference evidence="2 3" key="1">
    <citation type="submission" date="2019-09" db="EMBL/GenBank/DDBJ databases">
        <title>Genomes of Cryomorphaceae.</title>
        <authorList>
            <person name="Bowman J.P."/>
        </authorList>
    </citation>
    <scope>NUCLEOTIDE SEQUENCE [LARGE SCALE GENOMIC DNA]</scope>
    <source>
        <strain evidence="2 3">KCTC 52047</strain>
    </source>
</reference>
<sequence>MKYNTTRKHLVLPEYGRNIQDMVDYTLTIEDKEEKNKAARSIVKLMEQMHPEVREIDDYQHKLWDHLHVMADYQLDCDSPYPKPNRIEFESKPDRVSYPSNNIRFRHYGKVIERMIEKATEYPEGEEKDALINTIANLMKRFYLVWNRDSVNDDDIWNHVKMLSGGKLVKPEGADLTDTSDILRSNKPNKKRSHKKNRKHRNR</sequence>
<dbReference type="EMBL" id="WACR01000001">
    <property type="protein sequence ID" value="KAB1066249.1"/>
    <property type="molecule type" value="Genomic_DNA"/>
</dbReference>
<dbReference type="Pfam" id="PF14123">
    <property type="entry name" value="DUF4290"/>
    <property type="match status" value="1"/>
</dbReference>
<keyword evidence="3" id="KW-1185">Reference proteome</keyword>
<feature type="region of interest" description="Disordered" evidence="1">
    <location>
        <begin position="178"/>
        <end position="203"/>
    </location>
</feature>
<protein>
    <submittedName>
        <fullName evidence="2">DUF4290 domain-containing protein</fullName>
    </submittedName>
</protein>
<evidence type="ECO:0000313" key="2">
    <source>
        <dbReference type="EMBL" id="KAB1066249.1"/>
    </source>
</evidence>
<evidence type="ECO:0000313" key="3">
    <source>
        <dbReference type="Proteomes" id="UP000435357"/>
    </source>
</evidence>
<organism evidence="2 3">
    <name type="scientific">Salibacter halophilus</name>
    <dbReference type="NCBI Taxonomy" id="1803916"/>
    <lineage>
        <taxon>Bacteria</taxon>
        <taxon>Pseudomonadati</taxon>
        <taxon>Bacteroidota</taxon>
        <taxon>Flavobacteriia</taxon>
        <taxon>Flavobacteriales</taxon>
        <taxon>Salibacteraceae</taxon>
        <taxon>Salibacter</taxon>
    </lineage>
</organism>
<dbReference type="OrthoDB" id="1466969at2"/>
<dbReference type="AlphaFoldDB" id="A0A6N6MB83"/>
<dbReference type="InterPro" id="IPR025632">
    <property type="entry name" value="DUF4290"/>
</dbReference>
<name>A0A6N6MB83_9FLAO</name>